<accession>A9A6G6</accession>
<dbReference type="GO" id="GO:0050135">
    <property type="term" value="F:NADP+ nucleosidase activity"/>
    <property type="evidence" value="ECO:0007669"/>
    <property type="project" value="InterPro"/>
</dbReference>
<organism evidence="3">
    <name type="scientific">Methanococcus maripaludis (strain C6 / ATCC BAA-1332)</name>
    <dbReference type="NCBI Taxonomy" id="444158"/>
    <lineage>
        <taxon>Archaea</taxon>
        <taxon>Methanobacteriati</taxon>
        <taxon>Methanobacteriota</taxon>
        <taxon>Methanomada group</taxon>
        <taxon>Methanococci</taxon>
        <taxon>Methanococcales</taxon>
        <taxon>Methanococcaceae</taxon>
        <taxon>Methanococcus</taxon>
    </lineage>
</organism>
<name>A9A6G6_METM6</name>
<evidence type="ECO:0000259" key="2">
    <source>
        <dbReference type="Pfam" id="PF10137"/>
    </source>
</evidence>
<dbReference type="PROSITE" id="PS50005">
    <property type="entry name" value="TPR"/>
    <property type="match status" value="1"/>
</dbReference>
<sequence>MKPRVFIGSSVEGVNVAEAIQRHLKDDAEVKIWHQGVFELSKTSIESLENALDSFDFGIFVFNNEDILKIRGEEKSAVRDNLIFEFGLFIGKLTRERVFFVIPSGSDLHLPTDLLGITYGQYDANQSDDNIDTATKIFSNQVRIPIKALGRFKNYADNPGSLDSKQKKEYKFECDGWHDDFIEKNYTLAREKLISLCKTEKNANNKLPHEMWIAYCDFKLDKFKGIEELDKLLNENMGNIEVNKFISDIYSRENYLDKSISILKNARKKFDNDPSLITRQANILKRTEGLNQALTFLEDNKEKNSASIDLLIYYYLLEKKEDEKARKYIHSIYQKFPNNDQIKYRYARLAIDRRENEIALYLLDNLTKKYPENPDYWAFLGNCAIFFDYNDLALSAYKKAEELTNSQQSWIVGNIGNVYNNRGFYSEAIEYLKRAIDLDKDDDYAYDRTSSAIKNRSKEKEKIKESCAQGQKLLNEYIIEE</sequence>
<protein>
    <submittedName>
        <fullName evidence="3">Tetratricopeptide domain protein</fullName>
    </submittedName>
</protein>
<dbReference type="STRING" id="444158.MmarC6_0444"/>
<evidence type="ECO:0000256" key="1">
    <source>
        <dbReference type="PROSITE-ProRule" id="PRU00339"/>
    </source>
</evidence>
<dbReference type="AlphaFoldDB" id="A9A6G6"/>
<dbReference type="InterPro" id="IPR019734">
    <property type="entry name" value="TPR_rpt"/>
</dbReference>
<dbReference type="Pfam" id="PF10137">
    <property type="entry name" value="CAP12-PCTIR_TIR"/>
    <property type="match status" value="1"/>
</dbReference>
<dbReference type="HOGENOM" id="CLU_566984_0_0_2"/>
<dbReference type="InterPro" id="IPR019302">
    <property type="entry name" value="CAP12/PCTIR_TIR_dom"/>
</dbReference>
<dbReference type="InterPro" id="IPR011990">
    <property type="entry name" value="TPR-like_helical_dom_sf"/>
</dbReference>
<gene>
    <name evidence="3" type="ordered locus">MmarC6_0444</name>
</gene>
<dbReference type="Pfam" id="PF13181">
    <property type="entry name" value="TPR_8"/>
    <property type="match status" value="1"/>
</dbReference>
<dbReference type="OrthoDB" id="142815at2157"/>
<dbReference type="Pfam" id="PF14559">
    <property type="entry name" value="TPR_19"/>
    <property type="match status" value="1"/>
</dbReference>
<dbReference type="PANTHER" id="PTHR12558:SF13">
    <property type="entry name" value="CELL DIVISION CYCLE PROTEIN 27 HOMOLOG"/>
    <property type="match status" value="1"/>
</dbReference>
<dbReference type="eggNOG" id="arCOG03038">
    <property type="taxonomic scope" value="Archaea"/>
</dbReference>
<dbReference type="Gene3D" id="1.25.40.10">
    <property type="entry name" value="Tetratricopeptide repeat domain"/>
    <property type="match status" value="1"/>
</dbReference>
<dbReference type="KEGG" id="mmx:MmarC6_0444"/>
<proteinExistence type="predicted"/>
<dbReference type="SUPFAM" id="SSF48452">
    <property type="entry name" value="TPR-like"/>
    <property type="match status" value="2"/>
</dbReference>
<keyword evidence="1" id="KW-0802">TPR repeat</keyword>
<dbReference type="SMART" id="SM00028">
    <property type="entry name" value="TPR"/>
    <property type="match status" value="2"/>
</dbReference>
<evidence type="ECO:0000313" key="3">
    <source>
        <dbReference type="EMBL" id="ABX01262.1"/>
    </source>
</evidence>
<dbReference type="PANTHER" id="PTHR12558">
    <property type="entry name" value="CELL DIVISION CYCLE 16,23,27"/>
    <property type="match status" value="1"/>
</dbReference>
<dbReference type="EMBL" id="CP000867">
    <property type="protein sequence ID" value="ABX01262.1"/>
    <property type="molecule type" value="Genomic_DNA"/>
</dbReference>
<reference evidence="3" key="1">
    <citation type="submission" date="2007-10" db="EMBL/GenBank/DDBJ databases">
        <title>Complete sequence of Methanococcus maripaludis C6.</title>
        <authorList>
            <consortium name="US DOE Joint Genome Institute"/>
            <person name="Copeland A."/>
            <person name="Lucas S."/>
            <person name="Lapidus A."/>
            <person name="Barry K."/>
            <person name="Glavina del Rio T."/>
            <person name="Dalin E."/>
            <person name="Tice H."/>
            <person name="Pitluck S."/>
            <person name="Clum A."/>
            <person name="Schmutz J."/>
            <person name="Larimer F."/>
            <person name="Land M."/>
            <person name="Hauser L."/>
            <person name="Kyrpides N."/>
            <person name="Mikhailova N."/>
            <person name="Sieprawska-Lupa M."/>
            <person name="Whitman W.B."/>
            <person name="Richardson P."/>
        </authorList>
    </citation>
    <scope>NUCLEOTIDE SEQUENCE [LARGE SCALE GENOMIC DNA]</scope>
    <source>
        <strain evidence="3">C6</strain>
    </source>
</reference>
<feature type="repeat" description="TPR" evidence="1">
    <location>
        <begin position="409"/>
        <end position="442"/>
    </location>
</feature>
<feature type="domain" description="CD-NTase-associated protein 12/Pycsar effector protein TIR" evidence="2">
    <location>
        <begin position="4"/>
        <end position="123"/>
    </location>
</feature>